<keyword evidence="1" id="KW-0732">Signal</keyword>
<dbReference type="OrthoDB" id="9776669at2"/>
<evidence type="ECO:0000256" key="1">
    <source>
        <dbReference type="SAM" id="SignalP"/>
    </source>
</evidence>
<reference evidence="2 3" key="1">
    <citation type="submission" date="2016-10" db="EMBL/GenBank/DDBJ databases">
        <authorList>
            <person name="de Groot N.N."/>
        </authorList>
    </citation>
    <scope>NUCLEOTIDE SEQUENCE [LARGE SCALE GENOMIC DNA]</scope>
    <source>
        <strain evidence="2 3">CGMCC 1.10959</strain>
    </source>
</reference>
<dbReference type="STRING" id="999627.SAMN05216236_14623"/>
<dbReference type="EMBL" id="FPAW01000046">
    <property type="protein sequence ID" value="SFU19469.1"/>
    <property type="molecule type" value="Genomic_DNA"/>
</dbReference>
<dbReference type="Proteomes" id="UP000182466">
    <property type="component" value="Unassembled WGS sequence"/>
</dbReference>
<sequence length="313" mass="31823">MTIRANFAAAAVFLGLATTATAQDLRFGAGQQGSQNYGVNAAIAQELSERAGLDASVQSFGGATAFLPLLGSGDLDVAAVVMPDLGDAVRGKGPFEGLAQDQLRIVAPLLPSPVALMVAKDSGISSIADLKGRKVAWGLPAQASLQPYVLGVLANGGLTGDDVTKVPVTSVGAGVAALIDGKVDATLFALRAGKVVEADAALGGIAWLPLDDAPEAVARMQAVVPEAYVFPVSGDAGVVGIGSDTQVLAYDYVLVARARLDDETVAKIATTLRDNAVEIAAKYKVLSALTPEALGRIYDLPHHPAAQAVLGSD</sequence>
<gene>
    <name evidence="2" type="ORF">SAMN05216236_14623</name>
</gene>
<feature type="chain" id="PRO_5010264265" description="TRAP transporter solute receptor, TAXI family" evidence="1">
    <location>
        <begin position="23"/>
        <end position="313"/>
    </location>
</feature>
<dbReference type="NCBIfam" id="TIGR02122">
    <property type="entry name" value="TRAP_TAXI"/>
    <property type="match status" value="1"/>
</dbReference>
<dbReference type="eggNOG" id="COG2358">
    <property type="taxonomic scope" value="Bacteria"/>
</dbReference>
<dbReference type="SUPFAM" id="SSF53850">
    <property type="entry name" value="Periplasmic binding protein-like II"/>
    <property type="match status" value="1"/>
</dbReference>
<dbReference type="Pfam" id="PF16868">
    <property type="entry name" value="NMT1_3"/>
    <property type="match status" value="1"/>
</dbReference>
<dbReference type="AlphaFoldDB" id="A0A1I7E6D4"/>
<keyword evidence="3" id="KW-1185">Reference proteome</keyword>
<dbReference type="PANTHER" id="PTHR42941">
    <property type="entry name" value="SLL1037 PROTEIN"/>
    <property type="match status" value="1"/>
</dbReference>
<dbReference type="Gene3D" id="3.40.190.10">
    <property type="entry name" value="Periplasmic binding protein-like II"/>
    <property type="match status" value="2"/>
</dbReference>
<proteinExistence type="predicted"/>
<dbReference type="InterPro" id="IPR011852">
    <property type="entry name" value="TRAP_TAXI"/>
</dbReference>
<organism evidence="2 3">
    <name type="scientific">Sedimentitalea nanhaiensis</name>
    <dbReference type="NCBI Taxonomy" id="999627"/>
    <lineage>
        <taxon>Bacteria</taxon>
        <taxon>Pseudomonadati</taxon>
        <taxon>Pseudomonadota</taxon>
        <taxon>Alphaproteobacteria</taxon>
        <taxon>Rhodobacterales</taxon>
        <taxon>Paracoccaceae</taxon>
        <taxon>Sedimentitalea</taxon>
    </lineage>
</organism>
<name>A0A1I7E6D4_9RHOB</name>
<evidence type="ECO:0000313" key="3">
    <source>
        <dbReference type="Proteomes" id="UP000182466"/>
    </source>
</evidence>
<dbReference type="RefSeq" id="WP_027264167.1">
    <property type="nucleotide sequence ID" value="NZ_FPAW01000046.1"/>
</dbReference>
<accession>A0A1I7E6D4</accession>
<dbReference type="PANTHER" id="PTHR42941:SF1">
    <property type="entry name" value="SLL1037 PROTEIN"/>
    <property type="match status" value="1"/>
</dbReference>
<evidence type="ECO:0008006" key="4">
    <source>
        <dbReference type="Google" id="ProtNLM"/>
    </source>
</evidence>
<evidence type="ECO:0000313" key="2">
    <source>
        <dbReference type="EMBL" id="SFU19469.1"/>
    </source>
</evidence>
<feature type="signal peptide" evidence="1">
    <location>
        <begin position="1"/>
        <end position="22"/>
    </location>
</feature>
<protein>
    <recommendedName>
        <fullName evidence="4">TRAP transporter solute receptor, TAXI family</fullName>
    </recommendedName>
</protein>